<evidence type="ECO:0000256" key="1">
    <source>
        <dbReference type="SAM" id="Phobius"/>
    </source>
</evidence>
<dbReference type="PANTHER" id="PTHR32026:SF10">
    <property type="entry name" value="METHYLTRANSFERASE-LIKE PROTEIN 24-RELATED"/>
    <property type="match status" value="1"/>
</dbReference>
<dbReference type="STRING" id="51511.ENSCSAVP00000014826"/>
<name>H2ZB61_CIOSA</name>
<keyword evidence="1" id="KW-1133">Transmembrane helix</keyword>
<reference evidence="3" key="3">
    <citation type="submission" date="2025-09" db="UniProtKB">
        <authorList>
            <consortium name="Ensembl"/>
        </authorList>
    </citation>
    <scope>IDENTIFICATION</scope>
</reference>
<feature type="domain" description="Methyltransferase" evidence="2">
    <location>
        <begin position="81"/>
        <end position="245"/>
    </location>
</feature>
<protein>
    <recommendedName>
        <fullName evidence="2">Methyltransferase domain-containing protein</fullName>
    </recommendedName>
</protein>
<dbReference type="InterPro" id="IPR026913">
    <property type="entry name" value="METTL24"/>
</dbReference>
<proteinExistence type="predicted"/>
<feature type="transmembrane region" description="Helical" evidence="1">
    <location>
        <begin position="6"/>
        <end position="24"/>
    </location>
</feature>
<dbReference type="AlphaFoldDB" id="H2ZB61"/>
<dbReference type="Ensembl" id="ENSCSAVT00000014999.1">
    <property type="protein sequence ID" value="ENSCSAVP00000014826.1"/>
    <property type="gene ID" value="ENSCSAVG00000008675.1"/>
</dbReference>
<keyword evidence="1" id="KW-0472">Membrane</keyword>
<dbReference type="PANTHER" id="PTHR32026">
    <property type="entry name" value="METHYLTRANSFERASE-LIKE PROTEIN 24"/>
    <property type="match status" value="1"/>
</dbReference>
<reference evidence="4" key="1">
    <citation type="submission" date="2003-08" db="EMBL/GenBank/DDBJ databases">
        <authorList>
            <person name="Birren B."/>
            <person name="Nusbaum C."/>
            <person name="Abebe A."/>
            <person name="Abouelleil A."/>
            <person name="Adekoya E."/>
            <person name="Ait-zahra M."/>
            <person name="Allen N."/>
            <person name="Allen T."/>
            <person name="An P."/>
            <person name="Anderson M."/>
            <person name="Anderson S."/>
            <person name="Arachchi H."/>
            <person name="Armbruster J."/>
            <person name="Bachantsang P."/>
            <person name="Baldwin J."/>
            <person name="Barry A."/>
            <person name="Bayul T."/>
            <person name="Blitshsteyn B."/>
            <person name="Bloom T."/>
            <person name="Blye J."/>
            <person name="Boguslavskiy L."/>
            <person name="Borowsky M."/>
            <person name="Boukhgalter B."/>
            <person name="Brunache A."/>
            <person name="Butler J."/>
            <person name="Calixte N."/>
            <person name="Calvo S."/>
            <person name="Camarata J."/>
            <person name="Campo K."/>
            <person name="Chang J."/>
            <person name="Cheshatsang Y."/>
            <person name="Citroen M."/>
            <person name="Collymore A."/>
            <person name="Considine T."/>
            <person name="Cook A."/>
            <person name="Cooke P."/>
            <person name="Corum B."/>
            <person name="Cuomo C."/>
            <person name="David R."/>
            <person name="Dawoe T."/>
            <person name="Degray S."/>
            <person name="Dodge S."/>
            <person name="Dooley K."/>
            <person name="Dorje P."/>
            <person name="Dorjee K."/>
            <person name="Dorris L."/>
            <person name="Duffey N."/>
            <person name="Dupes A."/>
            <person name="Elkins T."/>
            <person name="Engels R."/>
            <person name="Erickson J."/>
            <person name="Farina A."/>
            <person name="Faro S."/>
            <person name="Ferreira P."/>
            <person name="Fischer H."/>
            <person name="Fitzgerald M."/>
            <person name="Foley K."/>
            <person name="Gage D."/>
            <person name="Galagan J."/>
            <person name="Gearin G."/>
            <person name="Gnerre S."/>
            <person name="Gnirke A."/>
            <person name="Goyette A."/>
            <person name="Graham J."/>
            <person name="Grandbois E."/>
            <person name="Gyaltsen K."/>
            <person name="Hafez N."/>
            <person name="Hagopian D."/>
            <person name="Hagos B."/>
            <person name="Hall J."/>
            <person name="Hatcher B."/>
            <person name="Heller A."/>
            <person name="Higgins H."/>
            <person name="Honan T."/>
            <person name="Horn A."/>
            <person name="Houde N."/>
            <person name="Hughes L."/>
            <person name="Hulme W."/>
            <person name="Husby E."/>
            <person name="Iliev I."/>
            <person name="Jaffe D."/>
            <person name="Jones C."/>
            <person name="Kamal M."/>
            <person name="Kamat A."/>
            <person name="Kamvysselis M."/>
            <person name="Karlsson E."/>
            <person name="Kells C."/>
            <person name="Kieu A."/>
            <person name="Kisner P."/>
            <person name="Kodira C."/>
            <person name="Kulbokas E."/>
            <person name="Labutti K."/>
            <person name="Lama D."/>
            <person name="Landers T."/>
            <person name="Leger J."/>
            <person name="Levine S."/>
            <person name="Lewis D."/>
            <person name="Lewis T."/>
            <person name="Lindblad-toh K."/>
            <person name="Liu X."/>
            <person name="Lokyitsang T."/>
            <person name="Lokyitsang Y."/>
            <person name="Lucien O."/>
            <person name="Lui A."/>
            <person name="Ma L.J."/>
            <person name="Mabbitt R."/>
            <person name="Macdonald J."/>
            <person name="Maclean C."/>
            <person name="Major J."/>
            <person name="Manning J."/>
            <person name="Marabella R."/>
            <person name="Maru K."/>
            <person name="Matthews C."/>
            <person name="Mauceli E."/>
            <person name="Mccarthy M."/>
            <person name="Mcdonough S."/>
            <person name="Mcghee T."/>
            <person name="Meldrim J."/>
            <person name="Meneus L."/>
            <person name="Mesirov J."/>
            <person name="Mihalev A."/>
            <person name="Mihova T."/>
            <person name="Mikkelsen T."/>
            <person name="Mlenga V."/>
            <person name="Moru K."/>
            <person name="Mozes J."/>
            <person name="Mulrain L."/>
            <person name="Munson G."/>
            <person name="Naylor J."/>
            <person name="Newes C."/>
            <person name="Nguyen C."/>
            <person name="Nguyen N."/>
            <person name="Nguyen T."/>
            <person name="Nicol R."/>
            <person name="Nielsen C."/>
            <person name="Nizzari M."/>
            <person name="Norbu C."/>
            <person name="Norbu N."/>
            <person name="O'donnell P."/>
            <person name="Okoawo O."/>
            <person name="O'leary S."/>
            <person name="Omotosho B."/>
            <person name="O'neill K."/>
            <person name="Osman S."/>
            <person name="Parker S."/>
            <person name="Perrin D."/>
            <person name="Phunkhang P."/>
            <person name="Piqani B."/>
            <person name="Purcell S."/>
            <person name="Rachupka T."/>
            <person name="Ramasamy U."/>
            <person name="Rameau R."/>
            <person name="Ray V."/>
            <person name="Raymond C."/>
            <person name="Retta R."/>
            <person name="Richardson S."/>
            <person name="Rise C."/>
            <person name="Rodriguez J."/>
            <person name="Rogers J."/>
            <person name="Rogov P."/>
            <person name="Rutman M."/>
            <person name="Schupbach R."/>
            <person name="Seaman C."/>
            <person name="Settipalli S."/>
            <person name="Sharpe T."/>
            <person name="Sheridan J."/>
            <person name="Sherpa N."/>
            <person name="Shi J."/>
            <person name="Smirnov S."/>
            <person name="Smith C."/>
            <person name="Sougnez C."/>
            <person name="Spencer B."/>
            <person name="Stalker J."/>
            <person name="Stange-thomann N."/>
            <person name="Stavropoulos S."/>
            <person name="Stetson K."/>
            <person name="Stone C."/>
            <person name="Stone S."/>
            <person name="Stubbs M."/>
            <person name="Talamas J."/>
            <person name="Tchuinga P."/>
            <person name="Tenzing P."/>
            <person name="Tesfaye S."/>
            <person name="Theodore J."/>
            <person name="Thoulutsang Y."/>
            <person name="Topham K."/>
            <person name="Towey S."/>
            <person name="Tsamla T."/>
            <person name="Tsomo N."/>
            <person name="Vallee D."/>
            <person name="Vassiliev H."/>
            <person name="Venkataraman V."/>
            <person name="Vinson J."/>
            <person name="Vo A."/>
            <person name="Wade C."/>
            <person name="Wang S."/>
            <person name="Wangchuk T."/>
            <person name="Wangdi T."/>
            <person name="Whittaker C."/>
            <person name="Wilkinson J."/>
            <person name="Wu Y."/>
            <person name="Wyman D."/>
            <person name="Yadav S."/>
            <person name="Yang S."/>
            <person name="Yang X."/>
            <person name="Yeager S."/>
            <person name="Yee E."/>
            <person name="Young G."/>
            <person name="Zainoun J."/>
            <person name="Zembeck L."/>
            <person name="Zimmer A."/>
            <person name="Zody M."/>
            <person name="Lander E."/>
        </authorList>
    </citation>
    <scope>NUCLEOTIDE SEQUENCE [LARGE SCALE GENOMIC DNA]</scope>
</reference>
<dbReference type="eggNOG" id="ENOG502QRD5">
    <property type="taxonomic scope" value="Eukaryota"/>
</dbReference>
<organism evidence="3 4">
    <name type="scientific">Ciona savignyi</name>
    <name type="common">Pacific transparent sea squirt</name>
    <dbReference type="NCBI Taxonomy" id="51511"/>
    <lineage>
        <taxon>Eukaryota</taxon>
        <taxon>Metazoa</taxon>
        <taxon>Chordata</taxon>
        <taxon>Tunicata</taxon>
        <taxon>Ascidiacea</taxon>
        <taxon>Phlebobranchia</taxon>
        <taxon>Cionidae</taxon>
        <taxon>Ciona</taxon>
    </lineage>
</organism>
<dbReference type="OMA" id="NCTHGEY"/>
<keyword evidence="1" id="KW-0812">Transmembrane</keyword>
<dbReference type="Proteomes" id="UP000007875">
    <property type="component" value="Unassembled WGS sequence"/>
</dbReference>
<evidence type="ECO:0000313" key="4">
    <source>
        <dbReference type="Proteomes" id="UP000007875"/>
    </source>
</evidence>
<accession>H2ZB61</accession>
<sequence length="325" mass="37101">MAALKPTIAVIGVGIIALVIFLHSNSNQIMQQIKQVKALEVAVKREENVVKEMIKMIPDTGNTALGKPGEASPQQEFDRLWDYVYTMQYNCTHGEYIGGKPSNGDGAYWLCSEPRFWPKGSDPNYKCLMYSFGVGGDFSFDDEIARRGCEVHSFDPTENLQDGLVRESGVIFHKWGISHEDNDHDSHGWKMRTLPTLIKELGHNGRYLDYLKMDTESYEEGLMQQVIDHDLAKCVRHYAQEIHLMGPITRPDRLKKCRHLFSAMGELNNQGWRLYNTTDNCRWTTVPDPHARQVQAKGQIVNSETTILWETMFVNFDVKGPCKVE</sequence>
<dbReference type="InterPro" id="IPR025714">
    <property type="entry name" value="Methyltranfer_dom"/>
</dbReference>
<keyword evidence="4" id="KW-1185">Reference proteome</keyword>
<evidence type="ECO:0000313" key="3">
    <source>
        <dbReference type="Ensembl" id="ENSCSAVP00000014826.1"/>
    </source>
</evidence>
<dbReference type="HOGENOM" id="CLU_072082_0_0_1"/>
<dbReference type="InParanoid" id="H2ZB61"/>
<dbReference type="GeneTree" id="ENSGT00940000165123"/>
<evidence type="ECO:0000259" key="2">
    <source>
        <dbReference type="Pfam" id="PF13383"/>
    </source>
</evidence>
<dbReference type="Pfam" id="PF13383">
    <property type="entry name" value="Methyltransf_22"/>
    <property type="match status" value="1"/>
</dbReference>
<reference evidence="3" key="2">
    <citation type="submission" date="2025-08" db="UniProtKB">
        <authorList>
            <consortium name="Ensembl"/>
        </authorList>
    </citation>
    <scope>IDENTIFICATION</scope>
</reference>